<feature type="transmembrane region" description="Helical" evidence="1">
    <location>
        <begin position="48"/>
        <end position="68"/>
    </location>
</feature>
<name>A0A1G8DE73_9MICC</name>
<gene>
    <name evidence="2" type="ORF">SAMN04488693_101576</name>
</gene>
<dbReference type="EMBL" id="FNDT01000001">
    <property type="protein sequence ID" value="SDH55992.1"/>
    <property type="molecule type" value="Genomic_DNA"/>
</dbReference>
<proteinExistence type="predicted"/>
<feature type="transmembrane region" description="Helical" evidence="1">
    <location>
        <begin position="7"/>
        <end position="28"/>
    </location>
</feature>
<keyword evidence="1" id="KW-1133">Transmembrane helix</keyword>
<keyword evidence="3" id="KW-1185">Reference proteome</keyword>
<reference evidence="2 3" key="1">
    <citation type="submission" date="2016-10" db="EMBL/GenBank/DDBJ databases">
        <authorList>
            <person name="de Groot N.N."/>
        </authorList>
    </citation>
    <scope>NUCLEOTIDE SEQUENCE [LARGE SCALE GENOMIC DNA]</scope>
    <source>
        <strain evidence="2 3">NP_1H</strain>
    </source>
</reference>
<keyword evidence="1" id="KW-0472">Membrane</keyword>
<dbReference type="AlphaFoldDB" id="A0A1G8DE73"/>
<dbReference type="Proteomes" id="UP000199258">
    <property type="component" value="Unassembled WGS sequence"/>
</dbReference>
<evidence type="ECO:0000313" key="2">
    <source>
        <dbReference type="EMBL" id="SDH55992.1"/>
    </source>
</evidence>
<dbReference type="OrthoDB" id="3268522at2"/>
<dbReference type="InterPro" id="IPR025329">
    <property type="entry name" value="DUF4235"/>
</dbReference>
<dbReference type="RefSeq" id="WP_026544188.1">
    <property type="nucleotide sequence ID" value="NZ_FNDT01000001.1"/>
</dbReference>
<organism evidence="2 3">
    <name type="scientific">Arthrobacter subterraneus</name>
    <dbReference type="NCBI Taxonomy" id="335973"/>
    <lineage>
        <taxon>Bacteria</taxon>
        <taxon>Bacillati</taxon>
        <taxon>Actinomycetota</taxon>
        <taxon>Actinomycetes</taxon>
        <taxon>Micrococcales</taxon>
        <taxon>Micrococcaceae</taxon>
        <taxon>Arthrobacter</taxon>
    </lineage>
</organism>
<sequence>MNTIFKLMGVGLGIGAGLVGTQLVDFIWKRVTGNEPPKDKEGLENSLRSALAFAVISGTVSTTIRVLTNRTTQQAIRRYERTRHIT</sequence>
<keyword evidence="1" id="KW-0812">Transmembrane</keyword>
<evidence type="ECO:0000256" key="1">
    <source>
        <dbReference type="SAM" id="Phobius"/>
    </source>
</evidence>
<accession>A0A1G8DE73</accession>
<dbReference type="Pfam" id="PF14019">
    <property type="entry name" value="DUF4235"/>
    <property type="match status" value="1"/>
</dbReference>
<dbReference type="STRING" id="335973.SAMN04488693_101576"/>
<evidence type="ECO:0000313" key="3">
    <source>
        <dbReference type="Proteomes" id="UP000199258"/>
    </source>
</evidence>
<evidence type="ECO:0008006" key="4">
    <source>
        <dbReference type="Google" id="ProtNLM"/>
    </source>
</evidence>
<protein>
    <recommendedName>
        <fullName evidence="4">DUF4235 domain-containing protein</fullName>
    </recommendedName>
</protein>